<sequence>MESPSASPCRSPRPTRRSTDGPDTSIDPRYLIRNNHLTIGQERRAMPVPVLATGGRAADRIPVPPKMPVCPA</sequence>
<comment type="caution">
    <text evidence="2">The sequence shown here is derived from an EMBL/GenBank/DDBJ whole genome shotgun (WGS) entry which is preliminary data.</text>
</comment>
<evidence type="ECO:0000256" key="1">
    <source>
        <dbReference type="SAM" id="MobiDB-lite"/>
    </source>
</evidence>
<protein>
    <submittedName>
        <fullName evidence="2">Uncharacterized protein</fullName>
    </submittedName>
</protein>
<gene>
    <name evidence="2" type="ORF">GCM10010253_22470</name>
</gene>
<keyword evidence="3" id="KW-1185">Reference proteome</keyword>
<feature type="region of interest" description="Disordered" evidence="1">
    <location>
        <begin position="1"/>
        <end position="31"/>
    </location>
</feature>
<dbReference type="Proteomes" id="UP000659767">
    <property type="component" value="Unassembled WGS sequence"/>
</dbReference>
<feature type="compositionally biased region" description="Low complexity" evidence="1">
    <location>
        <begin position="1"/>
        <end position="12"/>
    </location>
</feature>
<reference evidence="3" key="1">
    <citation type="journal article" date="2019" name="Int. J. Syst. Evol. Microbiol.">
        <title>The Global Catalogue of Microorganisms (GCM) 10K type strain sequencing project: providing services to taxonomists for standard genome sequencing and annotation.</title>
        <authorList>
            <consortium name="The Broad Institute Genomics Platform"/>
            <consortium name="The Broad Institute Genome Sequencing Center for Infectious Disease"/>
            <person name="Wu L."/>
            <person name="Ma J."/>
        </authorList>
    </citation>
    <scope>NUCLEOTIDE SEQUENCE [LARGE SCALE GENOMIC DNA]</scope>
    <source>
        <strain evidence="3">JCM 4350</strain>
    </source>
</reference>
<evidence type="ECO:0000313" key="3">
    <source>
        <dbReference type="Proteomes" id="UP000659767"/>
    </source>
</evidence>
<accession>A0ABQ2T2W7</accession>
<proteinExistence type="predicted"/>
<name>A0ABQ2T2W7_STRBA</name>
<organism evidence="2 3">
    <name type="scientific">Streptomyces badius</name>
    <dbReference type="NCBI Taxonomy" id="1941"/>
    <lineage>
        <taxon>Bacteria</taxon>
        <taxon>Bacillati</taxon>
        <taxon>Actinomycetota</taxon>
        <taxon>Actinomycetes</taxon>
        <taxon>Kitasatosporales</taxon>
        <taxon>Streptomycetaceae</taxon>
        <taxon>Streptomyces</taxon>
    </lineage>
</organism>
<evidence type="ECO:0000313" key="2">
    <source>
        <dbReference type="EMBL" id="GGS47686.1"/>
    </source>
</evidence>
<dbReference type="EMBL" id="BMSZ01000005">
    <property type="protein sequence ID" value="GGS47686.1"/>
    <property type="molecule type" value="Genomic_DNA"/>
</dbReference>